<dbReference type="InterPro" id="IPR043131">
    <property type="entry name" value="BCAT-like_N"/>
</dbReference>
<evidence type="ECO:0000256" key="13">
    <source>
        <dbReference type="ARBA" id="ARBA00022842"/>
    </source>
</evidence>
<dbReference type="InterPro" id="IPR011766">
    <property type="entry name" value="TPP_enzyme_TPP-bd"/>
</dbReference>
<evidence type="ECO:0000256" key="8">
    <source>
        <dbReference type="ARBA" id="ARBA00013202"/>
    </source>
</evidence>
<dbReference type="InterPro" id="IPR013149">
    <property type="entry name" value="ADH-like_C"/>
</dbReference>
<dbReference type="GeneID" id="31008709"/>
<dbReference type="Pfam" id="PF00107">
    <property type="entry name" value="ADH_zinc_N"/>
    <property type="match status" value="1"/>
</dbReference>
<keyword evidence="17" id="KW-0786">Thiamine pyrophosphate</keyword>
<dbReference type="InterPro" id="IPR002328">
    <property type="entry name" value="ADH_Zn_CS"/>
</dbReference>
<comment type="similarity">
    <text evidence="6 20">Belongs to the zinc-containing alcohol dehydrogenase family.</text>
</comment>
<dbReference type="FunFam" id="3.40.50.970:FF:000024">
    <property type="entry name" value="Pyruvate decarboxylase isozyme"/>
    <property type="match status" value="1"/>
</dbReference>
<dbReference type="InterPro" id="IPR036038">
    <property type="entry name" value="Aminotransferase-like"/>
</dbReference>
<evidence type="ECO:0000313" key="23">
    <source>
        <dbReference type="Proteomes" id="UP000214365"/>
    </source>
</evidence>
<dbReference type="SUPFAM" id="SSF52467">
    <property type="entry name" value="DHS-like NAD/FAD-binding domain"/>
    <property type="match status" value="1"/>
</dbReference>
<dbReference type="SMART" id="SM00829">
    <property type="entry name" value="PKS_ER"/>
    <property type="match status" value="1"/>
</dbReference>
<dbReference type="Gene3D" id="3.40.50.720">
    <property type="entry name" value="NAD(P)-binding Rossmann-like Domain"/>
    <property type="match status" value="1"/>
</dbReference>
<evidence type="ECO:0000256" key="18">
    <source>
        <dbReference type="ARBA" id="ARBA00023239"/>
    </source>
</evidence>
<comment type="cofactor">
    <cofactor evidence="3 20">
        <name>Zn(2+)</name>
        <dbReference type="ChEBI" id="CHEBI:29105"/>
    </cofactor>
</comment>
<dbReference type="Pfam" id="PF02776">
    <property type="entry name" value="TPP_enzyme_N"/>
    <property type="match status" value="1"/>
</dbReference>
<dbReference type="EMBL" id="LFMY01000017">
    <property type="protein sequence ID" value="OKL55901.1"/>
    <property type="molecule type" value="Genomic_DNA"/>
</dbReference>
<protein>
    <recommendedName>
        <fullName evidence="9">Pyruvate decarboxylase</fullName>
        <ecNumber evidence="8">4.1.1.1</ecNumber>
    </recommendedName>
</protein>
<evidence type="ECO:0000256" key="20">
    <source>
        <dbReference type="RuleBase" id="RU361277"/>
    </source>
</evidence>
<dbReference type="GO" id="GO:0000949">
    <property type="term" value="P:aromatic amino acid family catabolic process to alcohol via Ehrlich pathway"/>
    <property type="evidence" value="ECO:0007669"/>
    <property type="project" value="TreeGrafter"/>
</dbReference>
<evidence type="ECO:0000256" key="2">
    <source>
        <dbReference type="ARBA" id="ARBA00001933"/>
    </source>
</evidence>
<evidence type="ECO:0000256" key="7">
    <source>
        <dbReference type="ARBA" id="ARBA00009320"/>
    </source>
</evidence>
<dbReference type="Gene3D" id="3.20.10.10">
    <property type="entry name" value="D-amino Acid Aminotransferase, subunit A, domain 2"/>
    <property type="match status" value="1"/>
</dbReference>
<dbReference type="InterPro" id="IPR029035">
    <property type="entry name" value="DHS-like_NAD/FAD-binding_dom"/>
</dbReference>
<dbReference type="GO" id="GO:0018455">
    <property type="term" value="F:alcohol dehydrogenase [NAD(P)+] activity"/>
    <property type="evidence" value="ECO:0007669"/>
    <property type="project" value="UniProtKB-ARBA"/>
</dbReference>
<comment type="caution">
    <text evidence="22">The sequence shown here is derived from an EMBL/GenBank/DDBJ whole genome shotgun (WGS) entry which is preliminary data.</text>
</comment>
<dbReference type="Pfam" id="PF01063">
    <property type="entry name" value="Aminotran_4"/>
    <property type="match status" value="1"/>
</dbReference>
<evidence type="ECO:0000256" key="1">
    <source>
        <dbReference type="ARBA" id="ARBA00001041"/>
    </source>
</evidence>
<evidence type="ECO:0000256" key="16">
    <source>
        <dbReference type="ARBA" id="ARBA00023027"/>
    </source>
</evidence>
<dbReference type="InterPro" id="IPR001544">
    <property type="entry name" value="Aminotrans_IV"/>
</dbReference>
<dbReference type="STRING" id="1441469.A0A225A606"/>
<evidence type="ECO:0000259" key="21">
    <source>
        <dbReference type="SMART" id="SM00829"/>
    </source>
</evidence>
<dbReference type="InterPro" id="IPR013154">
    <property type="entry name" value="ADH-like_N"/>
</dbReference>
<dbReference type="InterPro" id="IPR018300">
    <property type="entry name" value="Aminotrans_IV_CS"/>
</dbReference>
<dbReference type="GO" id="GO:0008270">
    <property type="term" value="F:zinc ion binding"/>
    <property type="evidence" value="ECO:0007669"/>
    <property type="project" value="InterPro"/>
</dbReference>
<dbReference type="InterPro" id="IPR036291">
    <property type="entry name" value="NAD(P)-bd_dom_sf"/>
</dbReference>
<keyword evidence="14 19" id="KW-0663">Pyridoxal phosphate</keyword>
<dbReference type="InterPro" id="IPR029061">
    <property type="entry name" value="THDP-binding"/>
</dbReference>
<dbReference type="CDD" id="cd02005">
    <property type="entry name" value="TPP_PDC_IPDC"/>
    <property type="match status" value="1"/>
</dbReference>
<evidence type="ECO:0000256" key="5">
    <source>
        <dbReference type="ARBA" id="ARBA00007812"/>
    </source>
</evidence>
<gene>
    <name evidence="22" type="ORF">UA08_08953</name>
</gene>
<name>A0A225A606_TALAT</name>
<dbReference type="Gene3D" id="3.40.50.970">
    <property type="match status" value="2"/>
</dbReference>
<evidence type="ECO:0000256" key="4">
    <source>
        <dbReference type="ARBA" id="ARBA00001964"/>
    </source>
</evidence>
<dbReference type="GO" id="GO:0030976">
    <property type="term" value="F:thiamine pyrophosphate binding"/>
    <property type="evidence" value="ECO:0007669"/>
    <property type="project" value="InterPro"/>
</dbReference>
<evidence type="ECO:0000256" key="19">
    <source>
        <dbReference type="RuleBase" id="RU004516"/>
    </source>
</evidence>
<dbReference type="PANTHER" id="PTHR43452:SF1">
    <property type="entry name" value="PYRUVATE DECARBOXYLASE C186.09-RELATED"/>
    <property type="match status" value="1"/>
</dbReference>
<dbReference type="RefSeq" id="XP_020116022.1">
    <property type="nucleotide sequence ID" value="XM_020263850.1"/>
</dbReference>
<dbReference type="OrthoDB" id="3970464at2759"/>
<dbReference type="SUPFAM" id="SSF56752">
    <property type="entry name" value="D-aminoacid aminotransferase-like PLP-dependent enzymes"/>
    <property type="match status" value="1"/>
</dbReference>
<keyword evidence="13" id="KW-0460">Magnesium</keyword>
<dbReference type="InterPro" id="IPR043132">
    <property type="entry name" value="BCAT-like_C"/>
</dbReference>
<feature type="domain" description="Enoyl reductase (ER)" evidence="21">
    <location>
        <begin position="18"/>
        <end position="356"/>
    </location>
</feature>
<proteinExistence type="inferred from homology"/>
<reference evidence="22 23" key="1">
    <citation type="submission" date="2015-06" db="EMBL/GenBank/DDBJ databases">
        <title>Talaromyces atroroseus IBT 11181 draft genome.</title>
        <authorList>
            <person name="Rasmussen K.B."/>
            <person name="Rasmussen S."/>
            <person name="Petersen B."/>
            <person name="Sicheritz-Ponten T."/>
            <person name="Mortensen U.H."/>
            <person name="Thrane U."/>
        </authorList>
    </citation>
    <scope>NUCLEOTIDE SEQUENCE [LARGE SCALE GENOMIC DNA]</scope>
    <source>
        <strain evidence="22 23">IBT 11181</strain>
    </source>
</reference>
<organism evidence="22 23">
    <name type="scientific">Talaromyces atroroseus</name>
    <dbReference type="NCBI Taxonomy" id="1441469"/>
    <lineage>
        <taxon>Eukaryota</taxon>
        <taxon>Fungi</taxon>
        <taxon>Dikarya</taxon>
        <taxon>Ascomycota</taxon>
        <taxon>Pezizomycotina</taxon>
        <taxon>Eurotiomycetes</taxon>
        <taxon>Eurotiomycetidae</taxon>
        <taxon>Eurotiales</taxon>
        <taxon>Trichocomaceae</taxon>
        <taxon>Talaromyces</taxon>
        <taxon>Talaromyces sect. Trachyspermi</taxon>
    </lineage>
</organism>
<keyword evidence="18" id="KW-0456">Lyase</keyword>
<evidence type="ECO:0000256" key="10">
    <source>
        <dbReference type="ARBA" id="ARBA00022723"/>
    </source>
</evidence>
<dbReference type="Gene3D" id="3.90.180.10">
    <property type="entry name" value="Medium-chain alcohol dehydrogenases, catalytic domain"/>
    <property type="match status" value="1"/>
</dbReference>
<comment type="cofactor">
    <cofactor evidence="4">
        <name>thiamine diphosphate</name>
        <dbReference type="ChEBI" id="CHEBI:58937"/>
    </cofactor>
</comment>
<evidence type="ECO:0000256" key="3">
    <source>
        <dbReference type="ARBA" id="ARBA00001947"/>
    </source>
</evidence>
<dbReference type="InterPro" id="IPR012000">
    <property type="entry name" value="Thiamin_PyroP_enz_cen_dom"/>
</dbReference>
<dbReference type="PROSITE" id="PS00059">
    <property type="entry name" value="ADH_ZINC"/>
    <property type="match status" value="1"/>
</dbReference>
<dbReference type="InterPro" id="IPR020843">
    <property type="entry name" value="ER"/>
</dbReference>
<comment type="similarity">
    <text evidence="5">Belongs to the TPP enzyme family.</text>
</comment>
<dbReference type="SUPFAM" id="SSF50129">
    <property type="entry name" value="GroES-like"/>
    <property type="match status" value="1"/>
</dbReference>
<keyword evidence="11" id="KW-0210">Decarboxylase</keyword>
<dbReference type="InterPro" id="IPR012110">
    <property type="entry name" value="PDC/IPDC-like"/>
</dbReference>
<dbReference type="FunFam" id="3.40.50.720:FF:000039">
    <property type="entry name" value="Alcohol dehydrogenase AdhP"/>
    <property type="match status" value="1"/>
</dbReference>
<dbReference type="Pfam" id="PF08240">
    <property type="entry name" value="ADH_N"/>
    <property type="match status" value="1"/>
</dbReference>
<dbReference type="EC" id="4.1.1.1" evidence="8"/>
<evidence type="ECO:0000256" key="17">
    <source>
        <dbReference type="ARBA" id="ARBA00023052"/>
    </source>
</evidence>
<dbReference type="InterPro" id="IPR012001">
    <property type="entry name" value="Thiamin_PyroP_enz_TPP-bd_dom"/>
</dbReference>
<dbReference type="PROSITE" id="PS00770">
    <property type="entry name" value="AA_TRANSFER_CLASS_4"/>
    <property type="match status" value="1"/>
</dbReference>
<dbReference type="Pfam" id="PF02775">
    <property type="entry name" value="TPP_enzyme_C"/>
    <property type="match status" value="1"/>
</dbReference>
<dbReference type="PANTHER" id="PTHR43452">
    <property type="entry name" value="PYRUVATE DECARBOXYLASE"/>
    <property type="match status" value="1"/>
</dbReference>
<dbReference type="Gene3D" id="3.30.470.10">
    <property type="match status" value="1"/>
</dbReference>
<dbReference type="Gene3D" id="3.40.50.1220">
    <property type="entry name" value="TPP-binding domain"/>
    <property type="match status" value="1"/>
</dbReference>
<evidence type="ECO:0000256" key="12">
    <source>
        <dbReference type="ARBA" id="ARBA00022833"/>
    </source>
</evidence>
<evidence type="ECO:0000256" key="6">
    <source>
        <dbReference type="ARBA" id="ARBA00008072"/>
    </source>
</evidence>
<dbReference type="Pfam" id="PF00205">
    <property type="entry name" value="TPP_enzyme_M"/>
    <property type="match status" value="1"/>
</dbReference>
<dbReference type="InterPro" id="IPR011032">
    <property type="entry name" value="GroES-like_sf"/>
</dbReference>
<evidence type="ECO:0000256" key="9">
    <source>
        <dbReference type="ARBA" id="ARBA00014422"/>
    </source>
</evidence>
<evidence type="ECO:0000256" key="15">
    <source>
        <dbReference type="ARBA" id="ARBA00023002"/>
    </source>
</evidence>
<keyword evidence="15" id="KW-0560">Oxidoreductase</keyword>
<dbReference type="GO" id="GO:0000287">
    <property type="term" value="F:magnesium ion binding"/>
    <property type="evidence" value="ECO:0007669"/>
    <property type="project" value="InterPro"/>
</dbReference>
<evidence type="ECO:0000256" key="14">
    <source>
        <dbReference type="ARBA" id="ARBA00022898"/>
    </source>
</evidence>
<keyword evidence="12 20" id="KW-0862">Zinc</keyword>
<comment type="cofactor">
    <cofactor evidence="2 19">
        <name>pyridoxal 5'-phosphate</name>
        <dbReference type="ChEBI" id="CHEBI:597326"/>
    </cofactor>
</comment>
<keyword evidence="16" id="KW-0520">NAD</keyword>
<evidence type="ECO:0000256" key="11">
    <source>
        <dbReference type="ARBA" id="ARBA00022793"/>
    </source>
</evidence>
<dbReference type="GO" id="GO:0005829">
    <property type="term" value="C:cytosol"/>
    <property type="evidence" value="ECO:0007669"/>
    <property type="project" value="TreeGrafter"/>
</dbReference>
<dbReference type="SUPFAM" id="SSF51735">
    <property type="entry name" value="NAD(P)-binding Rossmann-fold domains"/>
    <property type="match status" value="1"/>
</dbReference>
<comment type="similarity">
    <text evidence="7">Belongs to the class-IV pyridoxal-phosphate-dependent aminotransferase family.</text>
</comment>
<keyword evidence="23" id="KW-1185">Reference proteome</keyword>
<dbReference type="GO" id="GO:0004737">
    <property type="term" value="F:pyruvate decarboxylase activity"/>
    <property type="evidence" value="ECO:0007669"/>
    <property type="project" value="UniProtKB-EC"/>
</dbReference>
<comment type="catalytic activity">
    <reaction evidence="1">
        <text>a 2-oxocarboxylate + H(+) = an aldehyde + CO2</text>
        <dbReference type="Rhea" id="RHEA:11628"/>
        <dbReference type="ChEBI" id="CHEBI:15378"/>
        <dbReference type="ChEBI" id="CHEBI:16526"/>
        <dbReference type="ChEBI" id="CHEBI:17478"/>
        <dbReference type="ChEBI" id="CHEBI:35179"/>
        <dbReference type="EC" id="4.1.1.1"/>
    </reaction>
</comment>
<keyword evidence="10 20" id="KW-0479">Metal-binding</keyword>
<dbReference type="InterPro" id="IPR047214">
    <property type="entry name" value="TPP_PDC_IPDC"/>
</dbReference>
<sequence>MPSMVPVSQWWQLHQKDGSLQHQTVPIPDIKPNELLVKLQYTGVCHSDPKIQEGILGGHEGTGTVVRVGNLVTNFKIDDHVGIKFLHDPRDNSCDLCEQGHQKICPVSGAHVSASFQQYRVCKASEAVRIPRDMDMALAAPVILNHPLCNRPLHPFANENSKIMCAGVTAFKALQECDLIPGHIVAIVGVGSAVGILACHFAKARGCQVLAVSHGSKNRNMFLNDLGVYSFVDYEDCPDITTEIKSLTFGGPHAVIVDSISDTLLQFAIRFVRTSGTVVPVGLPPGGRLNADIVDIMARRVKIRGSWVAGVADTEKALQVVHEKKLQISHQVIHVRDLPLVCKKIQEGELVGNLVLDISQESCGSLRKGLPINYSSLASENWNIGTYLASRMETLGVKHYFAVPGDYNLHFLDELLKNENLQMIGCCNELNAGYAADGYARASPSGFAVVIITHMVGSLSVLNAIAGAYAERLKVVVINGCPKSADYDSNRIMHHTTGEVDKGQSHRIFKEVTCASVRLQPAPDIGIQLDAVLQQCIKNSLPVYIEVPRDTVQMTCLPPAEFTIPARISSKDRLAAAAELIRKAWTAAKNPVILIGGFTRLYLTKDTVSSFASKLGCAVFFLPDGKSHIRNSHPQVCGVFWSKASDPEVVTTVMESDLWVVIGGHWSDMHTVGSSIDLEKEQSRILNLEGDHVRMPDGTSIEEVALQEVIEEVLHSPITQNNASLKHFQLARGVTTNGFATPSLDSSLTVNQIVKGLERILNKDDIVLADTGDSWFHVASMSIPDGVDVHMQVLYASIGWGLPASLGSQIAREKKGRSILMIGDGAFQMTVQEVSTMIRMRSNAIIIILNNLGYQVETAIHDGPYNYIANWHYASLVTGMSSTFHTLSSLNPYMSEEEKEELLRPAMFSMKVQTYGDLTEALNRTQKESDKLAILECCVHPDDISRMLRRFGPLLHGNAPPVEEEEPHLTNRHGNGSLVLSKLDSPSIKSPLSSARLVIHSNGEENTQPVYSNTSHQDQYRELTDHMLTCVWTASAGWQEPKITRSTSIALSPTAPGLNYGIQCFEGMKAYRGYDGQLRLIRPMLNFKRLLSSARRVGLPDDIDVDELQRLIEALLRVDGPKGLPRDSPGSFLYIRPVFVATDASIGFRRPSEALLCVVFVRSPPFDHSSAMSLITSPINRCRAWPGGTGDAKVGGNYAPTIPTHKEATEAGYSQTLWLFGDDCQVTEAGANNFFVIWQSAHSNRIELVTAPLEDGIILPGVTRQNVLDLATEELAIDGHDGQSRLDVLERTFTMHEIVTASEEGRLLEAFTTGTAVELQHFICPVSRIYFRGTKDIFLPLAHGQPAKYTELIKTWLEDIMYGKVEHSWARIVDNA</sequence>
<evidence type="ECO:0000313" key="22">
    <source>
        <dbReference type="EMBL" id="OKL55901.1"/>
    </source>
</evidence>
<dbReference type="InterPro" id="IPR047213">
    <property type="entry name" value="TPP_PYR_PDC_IPDC-like"/>
</dbReference>
<dbReference type="Proteomes" id="UP000214365">
    <property type="component" value="Unassembled WGS sequence"/>
</dbReference>
<dbReference type="CDD" id="cd07038">
    <property type="entry name" value="TPP_PYR_PDC_IPDC_like"/>
    <property type="match status" value="1"/>
</dbReference>
<dbReference type="SUPFAM" id="SSF52518">
    <property type="entry name" value="Thiamin diphosphate-binding fold (THDP-binding)"/>
    <property type="match status" value="2"/>
</dbReference>
<accession>A0A225A606</accession>